<dbReference type="InterPro" id="IPR050194">
    <property type="entry name" value="Glycosyltransferase_grp1"/>
</dbReference>
<dbReference type="Pfam" id="PF00534">
    <property type="entry name" value="Glycos_transf_1"/>
    <property type="match status" value="1"/>
</dbReference>
<dbReference type="InterPro" id="IPR028098">
    <property type="entry name" value="Glyco_trans_4-like_N"/>
</dbReference>
<comment type="caution">
    <text evidence="5">The sequence shown here is derived from an EMBL/GenBank/DDBJ whole genome shotgun (WGS) entry which is preliminary data.</text>
</comment>
<dbReference type="AlphaFoldDB" id="A0A0F0H5Z3"/>
<dbReference type="PANTHER" id="PTHR45947">
    <property type="entry name" value="SULFOQUINOVOSYL TRANSFERASE SQD2"/>
    <property type="match status" value="1"/>
</dbReference>
<gene>
    <name evidence="5" type="ORF">UK23_07955</name>
</gene>
<dbReference type="EMBL" id="JYJG01000042">
    <property type="protein sequence ID" value="KJK51149.1"/>
    <property type="molecule type" value="Genomic_DNA"/>
</dbReference>
<reference evidence="5 6" key="1">
    <citation type="submission" date="2015-02" db="EMBL/GenBank/DDBJ databases">
        <authorList>
            <person name="Ju K.-S."/>
            <person name="Doroghazi J.R."/>
            <person name="Metcalf W."/>
        </authorList>
    </citation>
    <scope>NUCLEOTIDE SEQUENCE [LARGE SCALE GENOMIC DNA]</scope>
    <source>
        <strain evidence="5 6">NRRL B-16140</strain>
    </source>
</reference>
<dbReference type="GO" id="GO:1901137">
    <property type="term" value="P:carbohydrate derivative biosynthetic process"/>
    <property type="evidence" value="ECO:0007669"/>
    <property type="project" value="UniProtKB-ARBA"/>
</dbReference>
<evidence type="ECO:0000313" key="5">
    <source>
        <dbReference type="EMBL" id="KJK51149.1"/>
    </source>
</evidence>
<dbReference type="SUPFAM" id="SSF53756">
    <property type="entry name" value="UDP-Glycosyltransferase/glycogen phosphorylase"/>
    <property type="match status" value="1"/>
</dbReference>
<name>A0A0F0H5Z3_LENAE</name>
<feature type="domain" description="Glycosyltransferase subfamily 4-like N-terminal" evidence="4">
    <location>
        <begin position="15"/>
        <end position="183"/>
    </location>
</feature>
<keyword evidence="2" id="KW-0808">Transferase</keyword>
<dbReference type="Gene3D" id="3.40.50.2000">
    <property type="entry name" value="Glycogen Phosphorylase B"/>
    <property type="match status" value="2"/>
</dbReference>
<keyword evidence="1" id="KW-0328">Glycosyltransferase</keyword>
<evidence type="ECO:0000259" key="3">
    <source>
        <dbReference type="Pfam" id="PF00534"/>
    </source>
</evidence>
<protein>
    <recommendedName>
        <fullName evidence="7">Glycosyl transferase family 1</fullName>
    </recommendedName>
</protein>
<keyword evidence="6" id="KW-1185">Reference proteome</keyword>
<organism evidence="5 6">
    <name type="scientific">Lentzea aerocolonigenes</name>
    <name type="common">Lechevalieria aerocolonigenes</name>
    <name type="synonym">Saccharothrix aerocolonigenes</name>
    <dbReference type="NCBI Taxonomy" id="68170"/>
    <lineage>
        <taxon>Bacteria</taxon>
        <taxon>Bacillati</taxon>
        <taxon>Actinomycetota</taxon>
        <taxon>Actinomycetes</taxon>
        <taxon>Pseudonocardiales</taxon>
        <taxon>Pseudonocardiaceae</taxon>
        <taxon>Lentzea</taxon>
    </lineage>
</organism>
<dbReference type="PANTHER" id="PTHR45947:SF3">
    <property type="entry name" value="SULFOQUINOVOSYL TRANSFERASE SQD2"/>
    <property type="match status" value="1"/>
</dbReference>
<dbReference type="Pfam" id="PF13439">
    <property type="entry name" value="Glyco_transf_4"/>
    <property type="match status" value="1"/>
</dbReference>
<dbReference type="GO" id="GO:0016757">
    <property type="term" value="F:glycosyltransferase activity"/>
    <property type="evidence" value="ECO:0007669"/>
    <property type="project" value="UniProtKB-KW"/>
</dbReference>
<dbReference type="InterPro" id="IPR001296">
    <property type="entry name" value="Glyco_trans_1"/>
</dbReference>
<dbReference type="PATRIC" id="fig|68170.10.peg.8382"/>
<dbReference type="CDD" id="cd03801">
    <property type="entry name" value="GT4_PimA-like"/>
    <property type="match status" value="1"/>
</dbReference>
<dbReference type="OrthoDB" id="3632147at2"/>
<evidence type="ECO:0000259" key="4">
    <source>
        <dbReference type="Pfam" id="PF13439"/>
    </source>
</evidence>
<evidence type="ECO:0000256" key="2">
    <source>
        <dbReference type="ARBA" id="ARBA00022679"/>
    </source>
</evidence>
<sequence>MHLVDMPAYYPPHKGGVEAYAHELHRRLLEANPDLRITVFTSAIGAPAGTEQLGDRWKVVRWPGFEIISHYPLPNPGFTKRLRAECGPDTVLMTHTRFYWPHVWASLFAKRAKLRRLHVEHGSSPVQSGNAFVRFVAFMVDALTSQPVLRWADEIVSVSGSAGKFVKDLAGRDAKVLHRGIELPDDLVAQPAEEPPTVVYVGRLINGKGVADLLNATAEVHRRGLPLRLRLLGDGPNATELKTLTRTLNLQDFVEFVGAVDHDTALAEMSRGTVFVNPSWTEGLPTTVLEAAAIGCNVVATDVGGTAEIITDGVTGRLVPARDVTALANALEAAVRDPERAAKATKLREITRQNFNWDAAVASFTGLLAGGGAGKPAR</sequence>
<dbReference type="RefSeq" id="WP_045310739.1">
    <property type="nucleotide sequence ID" value="NZ_JYJG01000042.1"/>
</dbReference>
<dbReference type="Proteomes" id="UP000033393">
    <property type="component" value="Unassembled WGS sequence"/>
</dbReference>
<accession>A0A0F0H5Z3</accession>
<evidence type="ECO:0000313" key="6">
    <source>
        <dbReference type="Proteomes" id="UP000033393"/>
    </source>
</evidence>
<proteinExistence type="predicted"/>
<feature type="domain" description="Glycosyl transferase family 1" evidence="3">
    <location>
        <begin position="192"/>
        <end position="345"/>
    </location>
</feature>
<evidence type="ECO:0008006" key="7">
    <source>
        <dbReference type="Google" id="ProtNLM"/>
    </source>
</evidence>
<evidence type="ECO:0000256" key="1">
    <source>
        <dbReference type="ARBA" id="ARBA00022676"/>
    </source>
</evidence>